<feature type="region of interest" description="Disordered" evidence="1">
    <location>
        <begin position="85"/>
        <end position="115"/>
    </location>
</feature>
<name>A0AAV7MV42_PLEWA</name>
<organism evidence="2 3">
    <name type="scientific">Pleurodeles waltl</name>
    <name type="common">Iberian ribbed newt</name>
    <dbReference type="NCBI Taxonomy" id="8319"/>
    <lineage>
        <taxon>Eukaryota</taxon>
        <taxon>Metazoa</taxon>
        <taxon>Chordata</taxon>
        <taxon>Craniata</taxon>
        <taxon>Vertebrata</taxon>
        <taxon>Euteleostomi</taxon>
        <taxon>Amphibia</taxon>
        <taxon>Batrachia</taxon>
        <taxon>Caudata</taxon>
        <taxon>Salamandroidea</taxon>
        <taxon>Salamandridae</taxon>
        <taxon>Pleurodelinae</taxon>
        <taxon>Pleurodeles</taxon>
    </lineage>
</organism>
<keyword evidence="3" id="KW-1185">Reference proteome</keyword>
<evidence type="ECO:0000313" key="2">
    <source>
        <dbReference type="EMBL" id="KAJ1106217.1"/>
    </source>
</evidence>
<gene>
    <name evidence="2" type="ORF">NDU88_003620</name>
</gene>
<dbReference type="EMBL" id="JANPWB010000013">
    <property type="protein sequence ID" value="KAJ1106217.1"/>
    <property type="molecule type" value="Genomic_DNA"/>
</dbReference>
<comment type="caution">
    <text evidence="2">The sequence shown here is derived from an EMBL/GenBank/DDBJ whole genome shotgun (WGS) entry which is preliminary data.</text>
</comment>
<protein>
    <submittedName>
        <fullName evidence="2">Uncharacterized protein</fullName>
    </submittedName>
</protein>
<reference evidence="2" key="1">
    <citation type="journal article" date="2022" name="bioRxiv">
        <title>Sequencing and chromosome-scale assembly of the giantPleurodeles waltlgenome.</title>
        <authorList>
            <person name="Brown T."/>
            <person name="Elewa A."/>
            <person name="Iarovenko S."/>
            <person name="Subramanian E."/>
            <person name="Araus A.J."/>
            <person name="Petzold A."/>
            <person name="Susuki M."/>
            <person name="Suzuki K.-i.T."/>
            <person name="Hayashi T."/>
            <person name="Toyoda A."/>
            <person name="Oliveira C."/>
            <person name="Osipova E."/>
            <person name="Leigh N.D."/>
            <person name="Simon A."/>
            <person name="Yun M.H."/>
        </authorList>
    </citation>
    <scope>NUCLEOTIDE SEQUENCE</scope>
    <source>
        <strain evidence="2">20211129_DDA</strain>
        <tissue evidence="2">Liver</tissue>
    </source>
</reference>
<feature type="region of interest" description="Disordered" evidence="1">
    <location>
        <begin position="49"/>
        <end position="73"/>
    </location>
</feature>
<dbReference type="Proteomes" id="UP001066276">
    <property type="component" value="Chromosome 9"/>
</dbReference>
<dbReference type="AlphaFoldDB" id="A0AAV7MV42"/>
<evidence type="ECO:0000256" key="1">
    <source>
        <dbReference type="SAM" id="MobiDB-lite"/>
    </source>
</evidence>
<feature type="compositionally biased region" description="Basic and acidic residues" evidence="1">
    <location>
        <begin position="58"/>
        <end position="68"/>
    </location>
</feature>
<evidence type="ECO:0000313" key="3">
    <source>
        <dbReference type="Proteomes" id="UP001066276"/>
    </source>
</evidence>
<sequence length="165" mass="18265">MPAAAHELDLRTLTDHRITVTKGLAHTEPLQVRFQHRLYQRWLSSCRGTLSAQPAGPHPRDRSTRVYPDRGPQLGDRACITGPAMGLSCPRNSGNPSPGPYSRVPPNGRSAQQLSGQSTSAIAIPRALSLARLRQFPQPLTPPLPSRSLHQLFRWVRRGGRIMED</sequence>
<proteinExistence type="predicted"/>
<accession>A0AAV7MV42</accession>